<name>Z9JKA2_9GAMM</name>
<dbReference type="Proteomes" id="UP000020406">
    <property type="component" value="Unassembled WGS sequence"/>
</dbReference>
<protein>
    <submittedName>
        <fullName evidence="1">Uncharacterized protein</fullName>
    </submittedName>
</protein>
<dbReference type="OrthoDB" id="9940534at2"/>
<organism evidence="1 2">
    <name type="scientific">Xylella taiwanensis</name>
    <dbReference type="NCBI Taxonomy" id="1444770"/>
    <lineage>
        <taxon>Bacteria</taxon>
        <taxon>Pseudomonadati</taxon>
        <taxon>Pseudomonadota</taxon>
        <taxon>Gammaproteobacteria</taxon>
        <taxon>Lysobacterales</taxon>
        <taxon>Lysobacteraceae</taxon>
        <taxon>Xylella</taxon>
    </lineage>
</organism>
<proteinExistence type="predicted"/>
<dbReference type="EMBL" id="JDSQ01000004">
    <property type="protein sequence ID" value="EWS78845.1"/>
    <property type="molecule type" value="Genomic_DNA"/>
</dbReference>
<dbReference type="PATRIC" id="fig|1444770.3.peg.733"/>
<gene>
    <name evidence="1" type="ORF">AF72_03015</name>
</gene>
<dbReference type="RefSeq" id="WP_038270500.1">
    <property type="nucleotide sequence ID" value="NZ_CP087696.1"/>
</dbReference>
<dbReference type="KEGG" id="xtw:AB672_09805"/>
<accession>Z9JKA2</accession>
<dbReference type="AlphaFoldDB" id="Z9JKA2"/>
<reference evidence="1 2" key="1">
    <citation type="journal article" date="2014" name="Genome Announc.">
        <title>Draft Genome Sequence of Xylella fastidiosa Pear Leaf Scorch Strain in Taiwan.</title>
        <authorList>
            <person name="Su C.C."/>
            <person name="Deng W.L."/>
            <person name="Jan F.J."/>
            <person name="Chang C.J."/>
            <person name="Huang H."/>
            <person name="Chen J."/>
        </authorList>
    </citation>
    <scope>NUCLEOTIDE SEQUENCE [LARGE SCALE GENOMIC DNA]</scope>
    <source>
        <strain evidence="1 2">PLS229</strain>
    </source>
</reference>
<evidence type="ECO:0000313" key="2">
    <source>
        <dbReference type="Proteomes" id="UP000020406"/>
    </source>
</evidence>
<comment type="caution">
    <text evidence="1">The sequence shown here is derived from an EMBL/GenBank/DDBJ whole genome shotgun (WGS) entry which is preliminary data.</text>
</comment>
<evidence type="ECO:0000313" key="1">
    <source>
        <dbReference type="EMBL" id="EWS78845.1"/>
    </source>
</evidence>
<sequence>MSALVIDIRTARKLVQELHRIHRHDARAAGVKALVREIRDGGNGWNIINDVVRFRIQLERHQAPLGGAYDC</sequence>
<dbReference type="STRING" id="1444770.AF72_03015"/>